<dbReference type="InterPro" id="IPR011333">
    <property type="entry name" value="SKP1/BTB/POZ_sf"/>
</dbReference>
<proteinExistence type="evidence at transcript level"/>
<evidence type="ECO:0000313" key="3">
    <source>
        <dbReference type="Proteomes" id="UP001318040"/>
    </source>
</evidence>
<dbReference type="SUPFAM" id="SSF54695">
    <property type="entry name" value="POZ domain"/>
    <property type="match status" value="1"/>
</dbReference>
<dbReference type="FunFam" id="3.30.710.10:FF:000005">
    <property type="entry name" value="Potassium channel tetramerization domain-containing 17"/>
    <property type="match status" value="1"/>
</dbReference>
<dbReference type="SMART" id="SM00225">
    <property type="entry name" value="BTB"/>
    <property type="match status" value="1"/>
</dbReference>
<dbReference type="Gene3D" id="3.30.70.2000">
    <property type="match status" value="1"/>
</dbReference>
<sequence>MAGTARDGGGSCGGCGGDAGGGGGSGAGGDAGGNGGVGRVVVGGGGVVGGVGSTWVRLNVGGTRFTTTRHTLSREPGSVLHALGAAGPGEAEQDETGAFLLDRDPAYFSTILNYLRHGKLILNKHLTEEGVLVEAEFYNVASLVLLVKEQIRERNKLAQGCVKHIYRVLQCKEEELTQMVSTMSDGWKFEQLISIGAPYGYGSSQQAEFLLIVSREVKWEDSGPQYSTASSEMLLERGSRRL</sequence>
<dbReference type="InterPro" id="IPR000210">
    <property type="entry name" value="BTB/POZ_dom"/>
</dbReference>
<dbReference type="RefSeq" id="XP_032817226.1">
    <property type="nucleotide sequence ID" value="XM_032961335.1"/>
</dbReference>
<name>A0A3G1ZL42_PETMA</name>
<dbReference type="GO" id="GO:0031463">
    <property type="term" value="C:Cul3-RING ubiquitin ligase complex"/>
    <property type="evidence" value="ECO:0007669"/>
    <property type="project" value="TreeGrafter"/>
</dbReference>
<dbReference type="GO" id="GO:0097602">
    <property type="term" value="F:cullin family protein binding"/>
    <property type="evidence" value="ECO:0007669"/>
    <property type="project" value="TreeGrafter"/>
</dbReference>
<dbReference type="Proteomes" id="UP001318040">
    <property type="component" value="Chromosome 26"/>
</dbReference>
<evidence type="ECO:0000313" key="2">
    <source>
        <dbReference type="EMBL" id="AYM00383.1"/>
    </source>
</evidence>
<dbReference type="Gene3D" id="3.30.710.10">
    <property type="entry name" value="Potassium Channel Kv1.1, Chain A"/>
    <property type="match status" value="1"/>
</dbReference>
<dbReference type="InterPro" id="IPR003131">
    <property type="entry name" value="T1-type_BTB"/>
</dbReference>
<dbReference type="GO" id="GO:0043161">
    <property type="term" value="P:proteasome-mediated ubiquitin-dependent protein catabolic process"/>
    <property type="evidence" value="ECO:0007669"/>
    <property type="project" value="TreeGrafter"/>
</dbReference>
<reference evidence="4" key="2">
    <citation type="submission" date="2025-04" db="UniProtKB">
        <authorList>
            <consortium name="RefSeq"/>
        </authorList>
    </citation>
    <scope>IDENTIFICATION</scope>
    <source>
        <tissue evidence="4">Sperm</tissue>
    </source>
</reference>
<dbReference type="GO" id="GO:0051260">
    <property type="term" value="P:protein homooligomerization"/>
    <property type="evidence" value="ECO:0007669"/>
    <property type="project" value="InterPro"/>
</dbReference>
<feature type="domain" description="BTB" evidence="1">
    <location>
        <begin position="54"/>
        <end position="155"/>
    </location>
</feature>
<dbReference type="OrthoDB" id="1244179at2759"/>
<dbReference type="KEGG" id="pmrn:116946284"/>
<organism evidence="2">
    <name type="scientific">Petromyzon marinus</name>
    <name type="common">Sea lamprey</name>
    <dbReference type="NCBI Taxonomy" id="7757"/>
    <lineage>
        <taxon>Eukaryota</taxon>
        <taxon>Metazoa</taxon>
        <taxon>Chordata</taxon>
        <taxon>Craniata</taxon>
        <taxon>Vertebrata</taxon>
        <taxon>Cyclostomata</taxon>
        <taxon>Hyperoartia</taxon>
        <taxon>Petromyzontiformes</taxon>
        <taxon>Petromyzontidae</taxon>
        <taxon>Petromyzon</taxon>
    </lineage>
</organism>
<gene>
    <name evidence="2" type="primary">kctd5</name>
    <name evidence="4" type="synonym">LOC116946284</name>
</gene>
<dbReference type="GO" id="GO:0005737">
    <property type="term" value="C:cytoplasm"/>
    <property type="evidence" value="ECO:0007669"/>
    <property type="project" value="TreeGrafter"/>
</dbReference>
<keyword evidence="3" id="KW-1185">Reference proteome</keyword>
<reference evidence="2" key="1">
    <citation type="submission" date="2017-12" db="EMBL/GenBank/DDBJ databases">
        <title>Genome-wide identification of kctd gene family in lampreys and their evolution in verterbrates.</title>
        <authorList>
            <person name="Xing L."/>
            <person name="Zu Y."/>
            <person name="Li W."/>
            <person name="Ren J."/>
        </authorList>
    </citation>
    <scope>NUCLEOTIDE SEQUENCE</scope>
</reference>
<evidence type="ECO:0000259" key="1">
    <source>
        <dbReference type="SMART" id="SM00225"/>
    </source>
</evidence>
<dbReference type="PANTHER" id="PTHR14958:SF22">
    <property type="entry name" value="BTB_POZ DOMAIN-CONTAINING PROTEIN KCTD2"/>
    <property type="match status" value="1"/>
</dbReference>
<dbReference type="AlphaFoldDB" id="A0A3G1ZL42"/>
<dbReference type="PANTHER" id="PTHR14958">
    <property type="entry name" value="POTASSIUM CHANNEL TETRAMERISATION DOMAIN CONTAINING PROTEIN"/>
    <property type="match status" value="1"/>
</dbReference>
<protein>
    <submittedName>
        <fullName evidence="2 4">Kctd5</fullName>
    </submittedName>
</protein>
<accession>A0A3G1ZL42</accession>
<dbReference type="Pfam" id="PF02214">
    <property type="entry name" value="BTB_2"/>
    <property type="match status" value="1"/>
</dbReference>
<dbReference type="EMBL" id="MG754963">
    <property type="protein sequence ID" value="AYM00383.1"/>
    <property type="molecule type" value="mRNA"/>
</dbReference>
<dbReference type="Gene3D" id="6.10.140.750">
    <property type="match status" value="1"/>
</dbReference>
<evidence type="ECO:0000313" key="4">
    <source>
        <dbReference type="RefSeq" id="XP_032817226.1"/>
    </source>
</evidence>
<dbReference type="FunFam" id="3.30.70.2000:FF:000001">
    <property type="entry name" value="Potassium channel tetramerization domain-containing 17"/>
    <property type="match status" value="1"/>
</dbReference>